<evidence type="ECO:0000313" key="1">
    <source>
        <dbReference type="EMBL" id="GGG40649.1"/>
    </source>
</evidence>
<accession>A0ABQ1WP73</accession>
<keyword evidence="2" id="KW-1185">Reference proteome</keyword>
<name>A0ABQ1WP73_9BACT</name>
<reference evidence="2" key="1">
    <citation type="journal article" date="2019" name="Int. J. Syst. Evol. Microbiol.">
        <title>The Global Catalogue of Microorganisms (GCM) 10K type strain sequencing project: providing services to taxonomists for standard genome sequencing and annotation.</title>
        <authorList>
            <consortium name="The Broad Institute Genomics Platform"/>
            <consortium name="The Broad Institute Genome Sequencing Center for Infectious Disease"/>
            <person name="Wu L."/>
            <person name="Ma J."/>
        </authorList>
    </citation>
    <scope>NUCLEOTIDE SEQUENCE [LARGE SCALE GENOMIC DNA]</scope>
    <source>
        <strain evidence="2">CGMCC 1.12990</strain>
    </source>
</reference>
<evidence type="ECO:0000313" key="2">
    <source>
        <dbReference type="Proteomes" id="UP000601361"/>
    </source>
</evidence>
<gene>
    <name evidence="1" type="ORF">GCM10011378_16120</name>
</gene>
<dbReference type="EMBL" id="BMGS01000003">
    <property type="protein sequence ID" value="GGG40649.1"/>
    <property type="molecule type" value="Genomic_DNA"/>
</dbReference>
<proteinExistence type="predicted"/>
<dbReference type="Proteomes" id="UP000601361">
    <property type="component" value="Unassembled WGS sequence"/>
</dbReference>
<protein>
    <submittedName>
        <fullName evidence="1">Uncharacterized protein</fullName>
    </submittedName>
</protein>
<organism evidence="1 2">
    <name type="scientific">Hymenobacter glacieicola</name>
    <dbReference type="NCBI Taxonomy" id="1562124"/>
    <lineage>
        <taxon>Bacteria</taxon>
        <taxon>Pseudomonadati</taxon>
        <taxon>Bacteroidota</taxon>
        <taxon>Cytophagia</taxon>
        <taxon>Cytophagales</taxon>
        <taxon>Hymenobacteraceae</taxon>
        <taxon>Hymenobacter</taxon>
    </lineage>
</organism>
<sequence>MRAVSNAAAISGGYEELRLVVTWGESVKGNLSGTTPGKNPAIEHELKQHTTLRSEVCISRSGLHASGQQQEQRSTE</sequence>
<comment type="caution">
    <text evidence="1">The sequence shown here is derived from an EMBL/GenBank/DDBJ whole genome shotgun (WGS) entry which is preliminary data.</text>
</comment>